<protein>
    <submittedName>
        <fullName evidence="10">Cytosine permease</fullName>
    </submittedName>
</protein>
<evidence type="ECO:0000313" key="11">
    <source>
        <dbReference type="Proteomes" id="UP000718821"/>
    </source>
</evidence>
<evidence type="ECO:0000256" key="3">
    <source>
        <dbReference type="ARBA" id="ARBA00022448"/>
    </source>
</evidence>
<dbReference type="PANTHER" id="PTHR31806:SF1">
    <property type="entry name" value="PURINE-CYTOSINE PERMEASE FCY2-RELATED"/>
    <property type="match status" value="1"/>
</dbReference>
<dbReference type="Pfam" id="PF02133">
    <property type="entry name" value="Transp_cyt_pur"/>
    <property type="match status" value="1"/>
</dbReference>
<feature type="region of interest" description="Disordered" evidence="8">
    <location>
        <begin position="478"/>
        <end position="499"/>
    </location>
</feature>
<feature type="transmembrane region" description="Helical" evidence="9">
    <location>
        <begin position="148"/>
        <end position="168"/>
    </location>
</feature>
<feature type="transmembrane region" description="Helical" evidence="9">
    <location>
        <begin position="175"/>
        <end position="195"/>
    </location>
</feature>
<evidence type="ECO:0000256" key="7">
    <source>
        <dbReference type="PIRNR" id="PIRNR002744"/>
    </source>
</evidence>
<feature type="transmembrane region" description="Helical" evidence="9">
    <location>
        <begin position="113"/>
        <end position="136"/>
    </location>
</feature>
<feature type="transmembrane region" description="Helical" evidence="9">
    <location>
        <begin position="290"/>
        <end position="312"/>
    </location>
</feature>
<reference evidence="10" key="1">
    <citation type="submission" date="2020-08" db="EMBL/GenBank/DDBJ databases">
        <authorList>
            <person name="Cejkova D."/>
            <person name="Kubasova T."/>
            <person name="Jahodarova E."/>
            <person name="Rychlik I."/>
        </authorList>
    </citation>
    <scope>NUCLEOTIDE SEQUENCE</scope>
    <source>
        <strain evidence="10">An836</strain>
    </source>
</reference>
<feature type="transmembrane region" description="Helical" evidence="9">
    <location>
        <begin position="333"/>
        <end position="351"/>
    </location>
</feature>
<feature type="transmembrane region" description="Helical" evidence="9">
    <location>
        <begin position="33"/>
        <end position="54"/>
    </location>
</feature>
<keyword evidence="3 7" id="KW-0813">Transport</keyword>
<feature type="transmembrane region" description="Helical" evidence="9">
    <location>
        <begin position="363"/>
        <end position="383"/>
    </location>
</feature>
<name>A0A938WV48_9BIFI</name>
<dbReference type="GO" id="GO:0005886">
    <property type="term" value="C:plasma membrane"/>
    <property type="evidence" value="ECO:0007669"/>
    <property type="project" value="TreeGrafter"/>
</dbReference>
<evidence type="ECO:0000256" key="5">
    <source>
        <dbReference type="ARBA" id="ARBA00022989"/>
    </source>
</evidence>
<feature type="transmembrane region" description="Helical" evidence="9">
    <location>
        <begin position="243"/>
        <end position="270"/>
    </location>
</feature>
<evidence type="ECO:0000256" key="6">
    <source>
        <dbReference type="ARBA" id="ARBA00023136"/>
    </source>
</evidence>
<sequence length="499" mass="52381">MSTAPDRPSALAVEEQGIDAIAESERKGTPASLFWPWFAANISVLAMSYGAWALGFGISFWQATAATMIGVVASFLLVGVISIAGKRGNAPTMVLTRAIFGVEGAKIPSVMSWIATLGWEISLTTTAVLAMSSTLASLGMGSGAVPKIVSTIVVVGLVVIAGIFGYDLIMRCQQVITIVTGIVTLGFFILGWGNIDFSAIGSAQAGDLPAVLGCCLFVMTGFGLGWVNIAADYSRYLPRRASNAGIIGWTTFGASIANVFLILYGLLLAVSNADLSDKVGLDPIGAMASILPTWYLVPFTLVAVLGLMSGAIMDNYSNGLALLSFGVRLPRTVAAALTAVLTVVGVVYVTFFSDTFIGPFQGFLTTLGVPMAVWAGMFVADVIMRRKDYDTVDLYDPNGRYGRWNGKALAILAVGTVLGWGLVVNSAASWLTWQGYFLALFGGKDGVWASANLGVLVALVIGFVAALLVQRGDVRRQESAPARDGVGDGAPQASDRREH</sequence>
<evidence type="ECO:0000256" key="2">
    <source>
        <dbReference type="ARBA" id="ARBA00008974"/>
    </source>
</evidence>
<organism evidence="10 11">
    <name type="scientific">Bifidobacterium pullorum subsp. saeculare</name>
    <dbReference type="NCBI Taxonomy" id="78257"/>
    <lineage>
        <taxon>Bacteria</taxon>
        <taxon>Bacillati</taxon>
        <taxon>Actinomycetota</taxon>
        <taxon>Actinomycetes</taxon>
        <taxon>Bifidobacteriales</taxon>
        <taxon>Bifidobacteriaceae</taxon>
        <taxon>Bifidobacterium</taxon>
    </lineage>
</organism>
<reference evidence="10" key="2">
    <citation type="journal article" date="2021" name="Sci. Rep.">
        <title>The distribution of antibiotic resistance genes in chicken gut microbiota commensals.</title>
        <authorList>
            <person name="Juricova H."/>
            <person name="Matiasovicova J."/>
            <person name="Kubasova T."/>
            <person name="Cejkova D."/>
            <person name="Rychlik I."/>
        </authorList>
    </citation>
    <scope>NUCLEOTIDE SEQUENCE</scope>
    <source>
        <strain evidence="10">An836</strain>
    </source>
</reference>
<gene>
    <name evidence="10" type="ORF">H7U32_00235</name>
</gene>
<feature type="transmembrane region" description="Helical" evidence="9">
    <location>
        <begin position="210"/>
        <end position="231"/>
    </location>
</feature>
<dbReference type="Proteomes" id="UP000718821">
    <property type="component" value="Unassembled WGS sequence"/>
</dbReference>
<evidence type="ECO:0000313" key="10">
    <source>
        <dbReference type="EMBL" id="MBM6698784.1"/>
    </source>
</evidence>
<evidence type="ECO:0000256" key="4">
    <source>
        <dbReference type="ARBA" id="ARBA00022692"/>
    </source>
</evidence>
<dbReference type="InterPro" id="IPR001248">
    <property type="entry name" value="Pur-cyt_permease"/>
</dbReference>
<comment type="similarity">
    <text evidence="2 7">Belongs to the purine-cytosine permease (2.A.39) family.</text>
</comment>
<evidence type="ECO:0000256" key="9">
    <source>
        <dbReference type="SAM" id="Phobius"/>
    </source>
</evidence>
<keyword evidence="11" id="KW-1185">Reference proteome</keyword>
<keyword evidence="5 9" id="KW-1133">Transmembrane helix</keyword>
<dbReference type="PIRSF" id="PIRSF002744">
    <property type="entry name" value="Pur-cyt_permease"/>
    <property type="match status" value="1"/>
</dbReference>
<feature type="transmembrane region" description="Helical" evidence="9">
    <location>
        <begin position="447"/>
        <end position="469"/>
    </location>
</feature>
<dbReference type="PANTHER" id="PTHR31806">
    <property type="entry name" value="PURINE-CYTOSINE PERMEASE FCY2-RELATED"/>
    <property type="match status" value="1"/>
</dbReference>
<evidence type="ECO:0000256" key="8">
    <source>
        <dbReference type="SAM" id="MobiDB-lite"/>
    </source>
</evidence>
<keyword evidence="4 9" id="KW-0812">Transmembrane</keyword>
<proteinExistence type="inferred from homology"/>
<dbReference type="Gene3D" id="1.10.4160.10">
    <property type="entry name" value="Hydantoin permease"/>
    <property type="match status" value="1"/>
</dbReference>
<feature type="transmembrane region" description="Helical" evidence="9">
    <location>
        <begin position="404"/>
        <end position="427"/>
    </location>
</feature>
<dbReference type="RefSeq" id="WP_204467005.1">
    <property type="nucleotide sequence ID" value="NZ_JACLYU010000001.1"/>
</dbReference>
<accession>A0A938WV48</accession>
<keyword evidence="6 7" id="KW-0472">Membrane</keyword>
<feature type="transmembrane region" description="Helical" evidence="9">
    <location>
        <begin position="60"/>
        <end position="84"/>
    </location>
</feature>
<dbReference type="AlphaFoldDB" id="A0A938WV48"/>
<comment type="subcellular location">
    <subcellularLocation>
        <location evidence="1">Membrane</location>
        <topology evidence="1">Multi-pass membrane protein</topology>
    </subcellularLocation>
</comment>
<dbReference type="EMBL" id="JACLYU010000001">
    <property type="protein sequence ID" value="MBM6698784.1"/>
    <property type="molecule type" value="Genomic_DNA"/>
</dbReference>
<comment type="caution">
    <text evidence="10">The sequence shown here is derived from an EMBL/GenBank/DDBJ whole genome shotgun (WGS) entry which is preliminary data.</text>
</comment>
<dbReference type="GO" id="GO:0022857">
    <property type="term" value="F:transmembrane transporter activity"/>
    <property type="evidence" value="ECO:0007669"/>
    <property type="project" value="InterPro"/>
</dbReference>
<evidence type="ECO:0000256" key="1">
    <source>
        <dbReference type="ARBA" id="ARBA00004141"/>
    </source>
</evidence>
<dbReference type="InterPro" id="IPR026030">
    <property type="entry name" value="Pur-cyt_permease_Fcy2/21/22"/>
</dbReference>